<proteinExistence type="predicted"/>
<sequence>MFIPNLKEVFEWVFKNEHSKLVSRNKLGYLLFTLNLFATVPCESPSEFSVSLHRAPRVNTLLQRFPTYGSRSTCGPRMEYSGPRKASQSQGSFKSRHLYFRFINNIYVTVKDRNWRMSTFTGESRHSPNVNVDIHR</sequence>
<evidence type="ECO:0000313" key="1">
    <source>
        <dbReference type="EMBL" id="GBN36681.1"/>
    </source>
</evidence>
<organism evidence="1 2">
    <name type="scientific">Araneus ventricosus</name>
    <name type="common">Orbweaver spider</name>
    <name type="synonym">Epeira ventricosa</name>
    <dbReference type="NCBI Taxonomy" id="182803"/>
    <lineage>
        <taxon>Eukaryota</taxon>
        <taxon>Metazoa</taxon>
        <taxon>Ecdysozoa</taxon>
        <taxon>Arthropoda</taxon>
        <taxon>Chelicerata</taxon>
        <taxon>Arachnida</taxon>
        <taxon>Araneae</taxon>
        <taxon>Araneomorphae</taxon>
        <taxon>Entelegynae</taxon>
        <taxon>Araneoidea</taxon>
        <taxon>Araneidae</taxon>
        <taxon>Araneus</taxon>
    </lineage>
</organism>
<evidence type="ECO:0000313" key="2">
    <source>
        <dbReference type="Proteomes" id="UP000499080"/>
    </source>
</evidence>
<keyword evidence="2" id="KW-1185">Reference proteome</keyword>
<dbReference type="EMBL" id="BGPR01008883">
    <property type="protein sequence ID" value="GBN36681.1"/>
    <property type="molecule type" value="Genomic_DNA"/>
</dbReference>
<comment type="caution">
    <text evidence="1">The sequence shown here is derived from an EMBL/GenBank/DDBJ whole genome shotgun (WGS) entry which is preliminary data.</text>
</comment>
<dbReference type="Proteomes" id="UP000499080">
    <property type="component" value="Unassembled WGS sequence"/>
</dbReference>
<name>A0A4Y2NBP6_ARAVE</name>
<protein>
    <submittedName>
        <fullName evidence="1">Uncharacterized protein</fullName>
    </submittedName>
</protein>
<accession>A0A4Y2NBP6</accession>
<gene>
    <name evidence="1" type="ORF">AVEN_239831_1</name>
</gene>
<dbReference type="AlphaFoldDB" id="A0A4Y2NBP6"/>
<reference evidence="1 2" key="1">
    <citation type="journal article" date="2019" name="Sci. Rep.">
        <title>Orb-weaving spider Araneus ventricosus genome elucidates the spidroin gene catalogue.</title>
        <authorList>
            <person name="Kono N."/>
            <person name="Nakamura H."/>
            <person name="Ohtoshi R."/>
            <person name="Moran D.A.P."/>
            <person name="Shinohara A."/>
            <person name="Yoshida Y."/>
            <person name="Fujiwara M."/>
            <person name="Mori M."/>
            <person name="Tomita M."/>
            <person name="Arakawa K."/>
        </authorList>
    </citation>
    <scope>NUCLEOTIDE SEQUENCE [LARGE SCALE GENOMIC DNA]</scope>
</reference>